<accession>A0ACB8BL36</accession>
<comment type="caution">
    <text evidence="1">The sequence shown here is derived from an EMBL/GenBank/DDBJ whole genome shotgun (WGS) entry which is preliminary data.</text>
</comment>
<protein>
    <submittedName>
        <fullName evidence="1">Uncharacterized protein</fullName>
    </submittedName>
</protein>
<name>A0ACB8BL36_9AGAM</name>
<gene>
    <name evidence="1" type="ORF">BV22DRAFT_1033400</name>
</gene>
<sequence>MALLPLFYSTPLKFGGLELPPSTIGLTMGFLGMTTGLVQALFFAPLVNWYGPKAVFCAGVASSILTFAFFPIISIAAQWWGVTRLLWIPLLIQLVFQELSFGRLKHDMQSQSRYTNVMPPAKHSL</sequence>
<dbReference type="EMBL" id="MU266392">
    <property type="protein sequence ID" value="KAH7925908.1"/>
    <property type="molecule type" value="Genomic_DNA"/>
</dbReference>
<reference evidence="1" key="1">
    <citation type="journal article" date="2021" name="New Phytol.">
        <title>Evolutionary innovations through gain and loss of genes in the ectomycorrhizal Boletales.</title>
        <authorList>
            <person name="Wu G."/>
            <person name="Miyauchi S."/>
            <person name="Morin E."/>
            <person name="Kuo A."/>
            <person name="Drula E."/>
            <person name="Varga T."/>
            <person name="Kohler A."/>
            <person name="Feng B."/>
            <person name="Cao Y."/>
            <person name="Lipzen A."/>
            <person name="Daum C."/>
            <person name="Hundley H."/>
            <person name="Pangilinan J."/>
            <person name="Johnson J."/>
            <person name="Barry K."/>
            <person name="LaButti K."/>
            <person name="Ng V."/>
            <person name="Ahrendt S."/>
            <person name="Min B."/>
            <person name="Choi I.G."/>
            <person name="Park H."/>
            <person name="Plett J.M."/>
            <person name="Magnuson J."/>
            <person name="Spatafora J.W."/>
            <person name="Nagy L.G."/>
            <person name="Henrissat B."/>
            <person name="Grigoriev I.V."/>
            <person name="Yang Z.L."/>
            <person name="Xu J."/>
            <person name="Martin F.M."/>
        </authorList>
    </citation>
    <scope>NUCLEOTIDE SEQUENCE</scope>
    <source>
        <strain evidence="1">KUC20120723A-06</strain>
    </source>
</reference>
<dbReference type="Proteomes" id="UP000790709">
    <property type="component" value="Unassembled WGS sequence"/>
</dbReference>
<evidence type="ECO:0000313" key="2">
    <source>
        <dbReference type="Proteomes" id="UP000790709"/>
    </source>
</evidence>
<evidence type="ECO:0000313" key="1">
    <source>
        <dbReference type="EMBL" id="KAH7925908.1"/>
    </source>
</evidence>
<organism evidence="1 2">
    <name type="scientific">Leucogyrophana mollusca</name>
    <dbReference type="NCBI Taxonomy" id="85980"/>
    <lineage>
        <taxon>Eukaryota</taxon>
        <taxon>Fungi</taxon>
        <taxon>Dikarya</taxon>
        <taxon>Basidiomycota</taxon>
        <taxon>Agaricomycotina</taxon>
        <taxon>Agaricomycetes</taxon>
        <taxon>Agaricomycetidae</taxon>
        <taxon>Boletales</taxon>
        <taxon>Boletales incertae sedis</taxon>
        <taxon>Leucogyrophana</taxon>
    </lineage>
</organism>
<proteinExistence type="predicted"/>
<keyword evidence="2" id="KW-1185">Reference proteome</keyword>